<evidence type="ECO:0008006" key="4">
    <source>
        <dbReference type="Google" id="ProtNLM"/>
    </source>
</evidence>
<reference evidence="2" key="2">
    <citation type="submission" date="2005-06" db="EMBL/GenBank/DDBJ databases">
        <title>Sequencing of the draft genome and assembly of Crocosphaera watsonii WH 8501.</title>
        <authorList>
            <consortium name="US DOE Joint Genome Institute (JGI-PGF)"/>
            <person name="Copeland A."/>
            <person name="Lucas S."/>
            <person name="Lapidus A."/>
            <person name="Barry K."/>
            <person name="Detter C."/>
            <person name="Glavina T."/>
            <person name="Hammon N."/>
            <person name="Israni S."/>
            <person name="Pitluck S."/>
            <person name="Richardson P."/>
        </authorList>
    </citation>
    <scope>NUCLEOTIDE SEQUENCE [LARGE SCALE GENOMIC DNA]</scope>
    <source>
        <strain evidence="2">WH 8501</strain>
    </source>
</reference>
<evidence type="ECO:0000313" key="2">
    <source>
        <dbReference type="EMBL" id="EAM51383.1"/>
    </source>
</evidence>
<proteinExistence type="predicted"/>
<accession>Q4C5K9</accession>
<keyword evidence="1" id="KW-0732">Signal</keyword>
<feature type="signal peptide" evidence="1">
    <location>
        <begin position="1"/>
        <end position="24"/>
    </location>
</feature>
<dbReference type="RefSeq" id="WP_007304897.1">
    <property type="nucleotide sequence ID" value="NZ_AADV02000005.1"/>
</dbReference>
<feature type="chain" id="PRO_5004235581" description="PEP-CTERM protein-sorting domain-containing protein" evidence="1">
    <location>
        <begin position="25"/>
        <end position="271"/>
    </location>
</feature>
<dbReference type="KEGG" id="cwa:CwatDRAFT_4506"/>
<dbReference type="Proteomes" id="UP000003922">
    <property type="component" value="Unassembled WGS sequence"/>
</dbReference>
<name>Q4C5K9_CROWT</name>
<evidence type="ECO:0000313" key="3">
    <source>
        <dbReference type="Proteomes" id="UP000003922"/>
    </source>
</evidence>
<protein>
    <recommendedName>
        <fullName evidence="4">PEP-CTERM protein-sorting domain-containing protein</fullName>
    </recommendedName>
</protein>
<comment type="caution">
    <text evidence="2">The sequence shown here is derived from an EMBL/GenBank/DDBJ whole genome shotgun (WGS) entry which is preliminary data.</text>
</comment>
<sequence length="271" mass="29532">MKNFLAISSFLSFSPVLLSSQVLAGTITQNGNQLLNNPNVSFPTISPTLIGDTLRFSTANVFYETILRWDLFPANTLTDNSPTEIINITANLGRLRSTSSRLPEDWDPTIYLWDGTNIIGGILGDNLGGAFQRIEGTSDGTSNNLSLIGSLSDAGNGFPDIGESIDFNVEFELGQTETKVTLSGLGESLSYTTNNFDRTKSLSLLITRNHPYERYDINSITVTSNHVVPEPLTILGAGTAVAFGISFKRKVNQSKNKSNESSYFEIIRSSE</sequence>
<dbReference type="NCBIfam" id="TIGR04155">
    <property type="entry name" value="cyano_PEP"/>
    <property type="match status" value="1"/>
</dbReference>
<gene>
    <name evidence="2" type="ORF">CwatDRAFT_4506</name>
</gene>
<evidence type="ECO:0000256" key="1">
    <source>
        <dbReference type="SAM" id="SignalP"/>
    </source>
</evidence>
<dbReference type="AlphaFoldDB" id="Q4C5K9"/>
<keyword evidence="3" id="KW-1185">Reference proteome</keyword>
<reference evidence="2" key="3">
    <citation type="submission" date="2016-12" db="EMBL/GenBank/DDBJ databases">
        <title>Annotation of the draft genome assembly of Crocosphaera watsonii WH 8501.</title>
        <authorList>
            <consortium name="US DOE Joint Genome Institute (JGI-ORNL)"/>
            <person name="Larimer F."/>
            <person name="Land M."/>
        </authorList>
    </citation>
    <scope>NUCLEOTIDE SEQUENCE</scope>
    <source>
        <strain evidence="2">WH 8501</strain>
    </source>
</reference>
<dbReference type="InterPro" id="IPR026374">
    <property type="entry name" value="Cyano_PEP"/>
</dbReference>
<organism evidence="2 3">
    <name type="scientific">Crocosphaera watsonii WH 8501</name>
    <dbReference type="NCBI Taxonomy" id="165597"/>
    <lineage>
        <taxon>Bacteria</taxon>
        <taxon>Bacillati</taxon>
        <taxon>Cyanobacteriota</taxon>
        <taxon>Cyanophyceae</taxon>
        <taxon>Oscillatoriophycideae</taxon>
        <taxon>Chroococcales</taxon>
        <taxon>Aphanothecaceae</taxon>
        <taxon>Crocosphaera</taxon>
    </lineage>
</organism>
<reference evidence="2" key="1">
    <citation type="submission" date="2004-02" db="EMBL/GenBank/DDBJ databases">
        <authorList>
            <consortium name="DOE Joint Genome Institute"/>
        </authorList>
    </citation>
    <scope>NUCLEOTIDE SEQUENCE [LARGE SCALE GENOMIC DNA]</scope>
    <source>
        <strain evidence="2">WH 8501</strain>
    </source>
</reference>
<dbReference type="EMBL" id="AADV02000005">
    <property type="protein sequence ID" value="EAM51383.1"/>
    <property type="molecule type" value="Genomic_DNA"/>
</dbReference>